<keyword evidence="5" id="KW-0788">Thiol protease</keyword>
<evidence type="ECO:0000256" key="4">
    <source>
        <dbReference type="ARBA" id="ARBA00022801"/>
    </source>
</evidence>
<dbReference type="PANTHER" id="PTHR34858">
    <property type="entry name" value="CYSO-CYSTEINE PEPTIDASE"/>
    <property type="match status" value="1"/>
</dbReference>
<gene>
    <name evidence="9" type="ORF">ORY91_000121</name>
    <name evidence="10" type="ORF">V9W64_10920</name>
</gene>
<reference evidence="9" key="1">
    <citation type="submission" date="2022-10" db="EMBL/GenBank/DDBJ databases">
        <authorList>
            <person name="Boutroux M."/>
        </authorList>
    </citation>
    <scope>NUCLEOTIDE SEQUENCE</scope>
    <source>
        <strain evidence="9">51.81</strain>
    </source>
</reference>
<dbReference type="AlphaFoldDB" id="A0A9X4I9W3"/>
<evidence type="ECO:0000259" key="8">
    <source>
        <dbReference type="PROSITE" id="PS51935"/>
    </source>
</evidence>
<feature type="domain" description="NlpC/P60" evidence="8">
    <location>
        <begin position="93"/>
        <end position="231"/>
    </location>
</feature>
<accession>A0A9X4I9W3</accession>
<dbReference type="InterPro" id="IPR028090">
    <property type="entry name" value="JAB_dom_prok"/>
</dbReference>
<dbReference type="InterPro" id="IPR051929">
    <property type="entry name" value="VirAsm_ModProt"/>
</dbReference>
<dbReference type="GO" id="GO:0008234">
    <property type="term" value="F:cysteine-type peptidase activity"/>
    <property type="evidence" value="ECO:0007669"/>
    <property type="project" value="UniProtKB-KW"/>
</dbReference>
<dbReference type="Gene3D" id="3.40.140.10">
    <property type="entry name" value="Cytidine Deaminase, domain 2"/>
    <property type="match status" value="1"/>
</dbReference>
<dbReference type="CDD" id="cd08073">
    <property type="entry name" value="MPN_NLPC_P60"/>
    <property type="match status" value="1"/>
</dbReference>
<keyword evidence="2" id="KW-0645">Protease</keyword>
<evidence type="ECO:0000256" key="6">
    <source>
        <dbReference type="ARBA" id="ARBA00022833"/>
    </source>
</evidence>
<keyword evidence="7" id="KW-0482">Metalloprotease</keyword>
<comment type="similarity">
    <text evidence="1">Belongs to the peptidase C40 family.</text>
</comment>
<reference evidence="10" key="2">
    <citation type="submission" date="2024-02" db="EMBL/GenBank/DDBJ databases">
        <title>Neisseria leonii sp. nov.</title>
        <authorList>
            <person name="Boutroux M."/>
            <person name="Favre-Rochex S."/>
            <person name="Gorgette O."/>
            <person name="Touak G."/>
            <person name="Muhle E."/>
            <person name="Chesneau O."/>
            <person name="Clermont D."/>
            <person name="Rahi P."/>
        </authorList>
    </citation>
    <scope>NUCLEOTIDE SEQUENCE</scope>
    <source>
        <strain evidence="10">51.81</strain>
    </source>
</reference>
<dbReference type="Pfam" id="PF14464">
    <property type="entry name" value="Prok-JAB"/>
    <property type="match status" value="1"/>
</dbReference>
<proteinExistence type="inferred from homology"/>
<dbReference type="InterPro" id="IPR000064">
    <property type="entry name" value="NLP_P60_dom"/>
</dbReference>
<dbReference type="EMBL" id="CP146598">
    <property type="protein sequence ID" value="WWY03176.1"/>
    <property type="molecule type" value="Genomic_DNA"/>
</dbReference>
<evidence type="ECO:0000256" key="5">
    <source>
        <dbReference type="ARBA" id="ARBA00022807"/>
    </source>
</evidence>
<dbReference type="InterPro" id="IPR038765">
    <property type="entry name" value="Papain-like_cys_pep_sf"/>
</dbReference>
<evidence type="ECO:0000256" key="2">
    <source>
        <dbReference type="ARBA" id="ARBA00022670"/>
    </source>
</evidence>
<dbReference type="Pfam" id="PF00877">
    <property type="entry name" value="NLPC_P60"/>
    <property type="match status" value="1"/>
</dbReference>
<keyword evidence="11" id="KW-1185">Reference proteome</keyword>
<evidence type="ECO:0000313" key="10">
    <source>
        <dbReference type="EMBL" id="WWY03176.1"/>
    </source>
</evidence>
<keyword evidence="6" id="KW-0862">Zinc</keyword>
<dbReference type="SUPFAM" id="SSF54001">
    <property type="entry name" value="Cysteine proteinases"/>
    <property type="match status" value="1"/>
</dbReference>
<dbReference type="RefSeq" id="WP_274584101.1">
    <property type="nucleotide sequence ID" value="NZ_CP146598.1"/>
</dbReference>
<name>A0A9X4I9W3_9NEIS</name>
<dbReference type="GO" id="GO:0006508">
    <property type="term" value="P:proteolysis"/>
    <property type="evidence" value="ECO:0007669"/>
    <property type="project" value="UniProtKB-KW"/>
</dbReference>
<organism evidence="9">
    <name type="scientific">Neisseria leonii</name>
    <dbReference type="NCBI Taxonomy" id="2995413"/>
    <lineage>
        <taxon>Bacteria</taxon>
        <taxon>Pseudomonadati</taxon>
        <taxon>Pseudomonadota</taxon>
        <taxon>Betaproteobacteria</taxon>
        <taxon>Neisseriales</taxon>
        <taxon>Neisseriaceae</taxon>
        <taxon>Neisseria</taxon>
    </lineage>
</organism>
<dbReference type="Proteomes" id="UP001149607">
    <property type="component" value="Chromosome"/>
</dbReference>
<dbReference type="GO" id="GO:0008235">
    <property type="term" value="F:metalloexopeptidase activity"/>
    <property type="evidence" value="ECO:0007669"/>
    <property type="project" value="TreeGrafter"/>
</dbReference>
<dbReference type="GO" id="GO:0008270">
    <property type="term" value="F:zinc ion binding"/>
    <property type="evidence" value="ECO:0007669"/>
    <property type="project" value="TreeGrafter"/>
</dbReference>
<evidence type="ECO:0000313" key="9">
    <source>
        <dbReference type="EMBL" id="MDD9326754.1"/>
    </source>
</evidence>
<evidence type="ECO:0000256" key="3">
    <source>
        <dbReference type="ARBA" id="ARBA00022723"/>
    </source>
</evidence>
<sequence>MMKLTKAVRTAIEKHAKAAAPNESCGLILMKGRRQAYLPCGNTAADPAETFEIAPEAWIAAEADGAEVVAVAHSHPNGEPFLSGADRQSQRAVGLPYVLYTGGVFKVFRPCPHLRGRQFVYGKTDCAALVRDLYMLAGIDAPDHERTQIDDDAADGRLMAHLIACGLTQIGRNRTLKAGDILLTSYGSDANHAAVYLGDGHIIHHEYNRLSRREPYTEMWQLRTHSVWRHPQWDEGCIEAVHADLNFMEGIS</sequence>
<dbReference type="PROSITE" id="PS51935">
    <property type="entry name" value="NLPC_P60"/>
    <property type="match status" value="1"/>
</dbReference>
<protein>
    <submittedName>
        <fullName evidence="9">C40 family peptidase</fullName>
    </submittedName>
</protein>
<dbReference type="EMBL" id="JAPQFL010000001">
    <property type="protein sequence ID" value="MDD9326754.1"/>
    <property type="molecule type" value="Genomic_DNA"/>
</dbReference>
<evidence type="ECO:0000256" key="7">
    <source>
        <dbReference type="ARBA" id="ARBA00023049"/>
    </source>
</evidence>
<evidence type="ECO:0000313" key="11">
    <source>
        <dbReference type="Proteomes" id="UP001149607"/>
    </source>
</evidence>
<dbReference type="SUPFAM" id="SSF102712">
    <property type="entry name" value="JAB1/MPN domain"/>
    <property type="match status" value="1"/>
</dbReference>
<dbReference type="PANTHER" id="PTHR34858:SF1">
    <property type="entry name" value="CYSO-CYSTEINE PEPTIDASE"/>
    <property type="match status" value="1"/>
</dbReference>
<keyword evidence="4" id="KW-0378">Hydrolase</keyword>
<evidence type="ECO:0000256" key="1">
    <source>
        <dbReference type="ARBA" id="ARBA00007074"/>
    </source>
</evidence>
<keyword evidence="3" id="KW-0479">Metal-binding</keyword>